<evidence type="ECO:0000313" key="3">
    <source>
        <dbReference type="Proteomes" id="UP001227126"/>
    </source>
</evidence>
<comment type="caution">
    <text evidence="2">The sequence shown here is derived from an EMBL/GenBank/DDBJ whole genome shotgun (WGS) entry which is preliminary data.</text>
</comment>
<proteinExistence type="predicted"/>
<reference evidence="2 3" key="1">
    <citation type="submission" date="2023-05" db="EMBL/GenBank/DDBJ databases">
        <title>Sedimentitalea sp. nov. JM2-8.</title>
        <authorList>
            <person name="Huang J."/>
        </authorList>
    </citation>
    <scope>NUCLEOTIDE SEQUENCE [LARGE SCALE GENOMIC DNA]</scope>
    <source>
        <strain evidence="2 3">JM2-8</strain>
    </source>
</reference>
<dbReference type="Proteomes" id="UP001227126">
    <property type="component" value="Unassembled WGS sequence"/>
</dbReference>
<protein>
    <recommendedName>
        <fullName evidence="4">MFS transporter</fullName>
    </recommendedName>
</protein>
<keyword evidence="1" id="KW-0472">Membrane</keyword>
<keyword evidence="3" id="KW-1185">Reference proteome</keyword>
<evidence type="ECO:0000256" key="1">
    <source>
        <dbReference type="SAM" id="Phobius"/>
    </source>
</evidence>
<dbReference type="EMBL" id="JASNJE010000015">
    <property type="protein sequence ID" value="MDK3074012.1"/>
    <property type="molecule type" value="Genomic_DNA"/>
</dbReference>
<gene>
    <name evidence="2" type="ORF">QO034_12900</name>
</gene>
<keyword evidence="1" id="KW-0812">Transmembrane</keyword>
<organism evidence="2 3">
    <name type="scientific">Sedimentitalea xiamensis</name>
    <dbReference type="NCBI Taxonomy" id="3050037"/>
    <lineage>
        <taxon>Bacteria</taxon>
        <taxon>Pseudomonadati</taxon>
        <taxon>Pseudomonadota</taxon>
        <taxon>Alphaproteobacteria</taxon>
        <taxon>Rhodobacterales</taxon>
        <taxon>Paracoccaceae</taxon>
        <taxon>Sedimentitalea</taxon>
    </lineage>
</organism>
<sequence>MRPRKKPRIPPRPEDPDRLFRVRFRVVCFVLGDAVPVFALFALADLRDPEG</sequence>
<accession>A0ABT7FFW7</accession>
<evidence type="ECO:0008006" key="4">
    <source>
        <dbReference type="Google" id="ProtNLM"/>
    </source>
</evidence>
<feature type="transmembrane region" description="Helical" evidence="1">
    <location>
        <begin position="22"/>
        <end position="44"/>
    </location>
</feature>
<evidence type="ECO:0000313" key="2">
    <source>
        <dbReference type="EMBL" id="MDK3074012.1"/>
    </source>
</evidence>
<keyword evidence="1" id="KW-1133">Transmembrane helix</keyword>
<name>A0ABT7FFW7_9RHOB</name>